<evidence type="ECO:0000259" key="6">
    <source>
        <dbReference type="PROSITE" id="PS50249"/>
    </source>
</evidence>
<keyword evidence="4" id="KW-0862">Zinc</keyword>
<gene>
    <name evidence="7" type="ORF">NP589_13900</name>
</gene>
<evidence type="ECO:0000256" key="2">
    <source>
        <dbReference type="ARBA" id="ARBA00022723"/>
    </source>
</evidence>
<dbReference type="PANTHER" id="PTHR30471:SF3">
    <property type="entry name" value="UPF0758 PROTEIN YEES-RELATED"/>
    <property type="match status" value="1"/>
</dbReference>
<dbReference type="PANTHER" id="PTHR30471">
    <property type="entry name" value="DNA REPAIR PROTEIN RADC"/>
    <property type="match status" value="1"/>
</dbReference>
<keyword evidence="8" id="KW-1185">Reference proteome</keyword>
<evidence type="ECO:0000256" key="1">
    <source>
        <dbReference type="ARBA" id="ARBA00022670"/>
    </source>
</evidence>
<proteinExistence type="predicted"/>
<keyword evidence="2" id="KW-0479">Metal-binding</keyword>
<evidence type="ECO:0000256" key="5">
    <source>
        <dbReference type="ARBA" id="ARBA00023049"/>
    </source>
</evidence>
<comment type="caution">
    <text evidence="7">The sequence shown here is derived from an EMBL/GenBank/DDBJ whole genome shotgun (WGS) entry which is preliminary data.</text>
</comment>
<reference evidence="7 8" key="1">
    <citation type="submission" date="2022-07" db="EMBL/GenBank/DDBJ databases">
        <title>Methylomonas rivi sp. nov., Methylomonas rosea sp. nov., Methylomonas aureus sp. nov. and Methylomonas subterranea sp. nov., four novel methanotrophs isolated from a freshwater creek and the deep terrestrial subsurface.</title>
        <authorList>
            <person name="Abin C."/>
            <person name="Sankaranarayanan K."/>
            <person name="Garner C."/>
            <person name="Sindelar R."/>
            <person name="Kotary K."/>
            <person name="Garner R."/>
            <person name="Barclay S."/>
            <person name="Lawson P."/>
            <person name="Krumholz L."/>
        </authorList>
    </citation>
    <scope>NUCLEOTIDE SEQUENCE [LARGE SCALE GENOMIC DNA]</scope>
    <source>
        <strain evidence="7 8">WSC-7</strain>
    </source>
</reference>
<dbReference type="InterPro" id="IPR020891">
    <property type="entry name" value="UPF0758_CS"/>
</dbReference>
<dbReference type="InterPro" id="IPR037518">
    <property type="entry name" value="MPN"/>
</dbReference>
<protein>
    <submittedName>
        <fullName evidence="7">DNA repair protein</fullName>
    </submittedName>
</protein>
<dbReference type="Pfam" id="PF04002">
    <property type="entry name" value="RadC"/>
    <property type="match status" value="1"/>
</dbReference>
<dbReference type="CDD" id="cd08071">
    <property type="entry name" value="MPN_DUF2466"/>
    <property type="match status" value="1"/>
</dbReference>
<evidence type="ECO:0000313" key="7">
    <source>
        <dbReference type="EMBL" id="MCQ8118526.1"/>
    </source>
</evidence>
<dbReference type="InterPro" id="IPR025657">
    <property type="entry name" value="RadC_JAB"/>
</dbReference>
<dbReference type="Proteomes" id="UP001524570">
    <property type="component" value="Unassembled WGS sequence"/>
</dbReference>
<dbReference type="SUPFAM" id="SSF102712">
    <property type="entry name" value="JAB1/MPN domain"/>
    <property type="match status" value="1"/>
</dbReference>
<evidence type="ECO:0000256" key="4">
    <source>
        <dbReference type="ARBA" id="ARBA00022833"/>
    </source>
</evidence>
<keyword evidence="5" id="KW-0482">Metalloprotease</keyword>
<dbReference type="PROSITE" id="PS50249">
    <property type="entry name" value="MPN"/>
    <property type="match status" value="1"/>
</dbReference>
<keyword evidence="1" id="KW-0645">Protease</keyword>
<organism evidence="7 8">
    <name type="scientific">Methylomonas rosea</name>
    <dbReference type="NCBI Taxonomy" id="2952227"/>
    <lineage>
        <taxon>Bacteria</taxon>
        <taxon>Pseudomonadati</taxon>
        <taxon>Pseudomonadota</taxon>
        <taxon>Gammaproteobacteria</taxon>
        <taxon>Methylococcales</taxon>
        <taxon>Methylococcaceae</taxon>
        <taxon>Methylomonas</taxon>
    </lineage>
</organism>
<evidence type="ECO:0000256" key="3">
    <source>
        <dbReference type="ARBA" id="ARBA00022801"/>
    </source>
</evidence>
<evidence type="ECO:0000313" key="8">
    <source>
        <dbReference type="Proteomes" id="UP001524570"/>
    </source>
</evidence>
<dbReference type="Gene3D" id="3.40.140.10">
    <property type="entry name" value="Cytidine Deaminase, domain 2"/>
    <property type="match status" value="1"/>
</dbReference>
<dbReference type="InterPro" id="IPR001405">
    <property type="entry name" value="UPF0758"/>
</dbReference>
<keyword evidence="3" id="KW-0378">Hydrolase</keyword>
<dbReference type="RefSeq" id="WP_205454585.1">
    <property type="nucleotide sequence ID" value="NZ_JANIBL010000042.1"/>
</dbReference>
<name>A0ABT1TUS0_9GAMM</name>
<sequence>MTTLTADQQAIIRNALAILETLFQKQDLSATSPDTVKDFCRLHFGHLEHEEFGLLFLDNQHRLIKYESIAKGTVDSCSVYPREIVKAVLACNGCALVAYHNHPSGVLSPSDADMRITQKLREALALIDVRILDHIIVSNQGAYSFAEHGLI</sequence>
<feature type="domain" description="MPN" evidence="6">
    <location>
        <begin position="29"/>
        <end position="151"/>
    </location>
</feature>
<dbReference type="EMBL" id="JANIBL010000042">
    <property type="protein sequence ID" value="MCQ8118526.1"/>
    <property type="molecule type" value="Genomic_DNA"/>
</dbReference>
<accession>A0ABT1TUS0</accession>
<dbReference type="PROSITE" id="PS01302">
    <property type="entry name" value="UPF0758"/>
    <property type="match status" value="1"/>
</dbReference>